<reference evidence="1 2" key="1">
    <citation type="submission" date="2024-07" db="EMBL/GenBank/DDBJ databases">
        <title>The genome sequence of type strain Sediminicola arcticus GDMCC 1.2805.</title>
        <authorList>
            <person name="Liu Y."/>
        </authorList>
    </citation>
    <scope>NUCLEOTIDE SEQUENCE [LARGE SCALE GENOMIC DNA]</scope>
    <source>
        <strain evidence="1 2">GDMCC 1.2805</strain>
    </source>
</reference>
<dbReference type="Gene3D" id="3.40.1260.10">
    <property type="entry name" value="DsrEFH-like"/>
    <property type="match status" value="1"/>
</dbReference>
<dbReference type="Pfam" id="PF02635">
    <property type="entry name" value="DsrE"/>
    <property type="match status" value="1"/>
</dbReference>
<proteinExistence type="predicted"/>
<sequence length="68" mass="7587">MSKKHGKSNPNLQLLEILKRHGVELYVCSHAISTRDIQDNDMKEYVQSALSAISVQANYQLGGYALIP</sequence>
<dbReference type="Proteomes" id="UP001549799">
    <property type="component" value="Unassembled WGS sequence"/>
</dbReference>
<dbReference type="EMBL" id="JBEXAE010000001">
    <property type="protein sequence ID" value="MET6989114.1"/>
    <property type="molecule type" value="Genomic_DNA"/>
</dbReference>
<dbReference type="InterPro" id="IPR027396">
    <property type="entry name" value="DsrEFH-like"/>
</dbReference>
<evidence type="ECO:0000313" key="2">
    <source>
        <dbReference type="Proteomes" id="UP001549799"/>
    </source>
</evidence>
<gene>
    <name evidence="1" type="ORF">ABXZ36_00465</name>
</gene>
<accession>A0ABV2SS53</accession>
<dbReference type="InterPro" id="IPR003787">
    <property type="entry name" value="Sulphur_relay_DsrE/F-like"/>
</dbReference>
<dbReference type="SUPFAM" id="SSF75169">
    <property type="entry name" value="DsrEFH-like"/>
    <property type="match status" value="1"/>
</dbReference>
<evidence type="ECO:0000313" key="1">
    <source>
        <dbReference type="EMBL" id="MET6989114.1"/>
    </source>
</evidence>
<organism evidence="1 2">
    <name type="scientific">Sediminicola arcticus</name>
    <dbReference type="NCBI Taxonomy" id="1574308"/>
    <lineage>
        <taxon>Bacteria</taxon>
        <taxon>Pseudomonadati</taxon>
        <taxon>Bacteroidota</taxon>
        <taxon>Flavobacteriia</taxon>
        <taxon>Flavobacteriales</taxon>
        <taxon>Flavobacteriaceae</taxon>
        <taxon>Sediminicola</taxon>
    </lineage>
</organism>
<keyword evidence="2" id="KW-1185">Reference proteome</keyword>
<dbReference type="RefSeq" id="WP_354614127.1">
    <property type="nucleotide sequence ID" value="NZ_JBEXAE010000001.1"/>
</dbReference>
<protein>
    <submittedName>
        <fullName evidence="1">DsrE family protein</fullName>
    </submittedName>
</protein>
<name>A0ABV2SS53_9FLAO</name>
<comment type="caution">
    <text evidence="1">The sequence shown here is derived from an EMBL/GenBank/DDBJ whole genome shotgun (WGS) entry which is preliminary data.</text>
</comment>